<dbReference type="EMBL" id="JAIHOM010000037">
    <property type="protein sequence ID" value="MCW6036464.1"/>
    <property type="molecule type" value="Genomic_DNA"/>
</dbReference>
<reference evidence="3 4" key="1">
    <citation type="submission" date="2021-08" db="EMBL/GenBank/DDBJ databases">
        <title>Draft genome sequence of Spirulina subsalsa with high tolerance to salinity and hype-accumulation of phycocyanin.</title>
        <authorList>
            <person name="Pei H."/>
            <person name="Jiang L."/>
        </authorList>
    </citation>
    <scope>NUCLEOTIDE SEQUENCE [LARGE SCALE GENOMIC DNA]</scope>
    <source>
        <strain evidence="3 4">FACHB-351</strain>
    </source>
</reference>
<keyword evidence="4" id="KW-1185">Reference proteome</keyword>
<feature type="region of interest" description="Disordered" evidence="1">
    <location>
        <begin position="40"/>
        <end position="59"/>
    </location>
</feature>
<accession>A0ABT3L4N6</accession>
<dbReference type="Proteomes" id="UP001526426">
    <property type="component" value="Unassembled WGS sequence"/>
</dbReference>
<evidence type="ECO:0000313" key="4">
    <source>
        <dbReference type="Proteomes" id="UP001526426"/>
    </source>
</evidence>
<gene>
    <name evidence="3" type="ORF">K4A83_09305</name>
</gene>
<feature type="chain" id="PRO_5046547179" evidence="2">
    <location>
        <begin position="30"/>
        <end position="252"/>
    </location>
</feature>
<feature type="signal peptide" evidence="2">
    <location>
        <begin position="1"/>
        <end position="29"/>
    </location>
</feature>
<evidence type="ECO:0000313" key="3">
    <source>
        <dbReference type="EMBL" id="MCW6036464.1"/>
    </source>
</evidence>
<dbReference type="Pfam" id="PF06051">
    <property type="entry name" value="DUF928"/>
    <property type="match status" value="1"/>
</dbReference>
<evidence type="ECO:0000256" key="2">
    <source>
        <dbReference type="SAM" id="SignalP"/>
    </source>
</evidence>
<name>A0ABT3L4N6_9CYAN</name>
<protein>
    <submittedName>
        <fullName evidence="3">DUF928 domain-containing protein</fullName>
    </submittedName>
</protein>
<dbReference type="InterPro" id="IPR010328">
    <property type="entry name" value="DUF928"/>
</dbReference>
<organism evidence="3 4">
    <name type="scientific">Spirulina subsalsa FACHB-351</name>
    <dbReference type="NCBI Taxonomy" id="234711"/>
    <lineage>
        <taxon>Bacteria</taxon>
        <taxon>Bacillati</taxon>
        <taxon>Cyanobacteriota</taxon>
        <taxon>Cyanophyceae</taxon>
        <taxon>Spirulinales</taxon>
        <taxon>Spirulinaceae</taxon>
        <taxon>Spirulina</taxon>
    </lineage>
</organism>
<comment type="caution">
    <text evidence="3">The sequence shown here is derived from an EMBL/GenBank/DDBJ whole genome shotgun (WGS) entry which is preliminary data.</text>
</comment>
<evidence type="ECO:0000256" key="1">
    <source>
        <dbReference type="SAM" id="MobiDB-lite"/>
    </source>
</evidence>
<sequence length="252" mass="27660">MRLLSSFTKTFAVLSGTFVLCVSSSLVFAQPLIWQESNYQPPSGIGSPGRTEPGGTRGCNVKPQLTPLVPTVPSSSEDEAIRFGVTTQAKPTVLIHVASLDNSLCPLGMMELEVTNQKGELILVREITPPSDSGILPVVLETGETPLVEGTNYKWTVYIYDRNNEFLGETGAWIRPVAVSPTLRTTLRNPSLHEQAREFAAAGVWYDAIAALAQLHQESPSPEVQTDWQTLLKAVQLDKLAQEKVFQRERNL</sequence>
<dbReference type="RefSeq" id="WP_265264231.1">
    <property type="nucleotide sequence ID" value="NZ_JAIHOM010000037.1"/>
</dbReference>
<keyword evidence="2" id="KW-0732">Signal</keyword>
<proteinExistence type="predicted"/>